<organism evidence="1 2">
    <name type="scientific">Roseivirga thermotolerans</name>
    <dbReference type="NCBI Taxonomy" id="1758176"/>
    <lineage>
        <taxon>Bacteria</taxon>
        <taxon>Pseudomonadati</taxon>
        <taxon>Bacteroidota</taxon>
        <taxon>Cytophagia</taxon>
        <taxon>Cytophagales</taxon>
        <taxon>Roseivirgaceae</taxon>
        <taxon>Roseivirga</taxon>
    </lineage>
</organism>
<dbReference type="Proteomes" id="UP000658258">
    <property type="component" value="Unassembled WGS sequence"/>
</dbReference>
<dbReference type="EMBL" id="BNAG01000003">
    <property type="protein sequence ID" value="GHE65124.1"/>
    <property type="molecule type" value="Genomic_DNA"/>
</dbReference>
<name>A0ABQ3I813_9BACT</name>
<evidence type="ECO:0000313" key="1">
    <source>
        <dbReference type="EMBL" id="GHE65124.1"/>
    </source>
</evidence>
<gene>
    <name evidence="1" type="ORF">GCM10011340_20220</name>
</gene>
<sequence length="97" mass="10990">MTKSKPINETHELLNIIRSIKGDITQGNASKGLWPTVLNLEVNLKNKVFSPRDVRYVAIANRADKLQRLLPKSVDDYTPKHHRIVDIITLVSNPIHA</sequence>
<proteinExistence type="predicted"/>
<keyword evidence="2" id="KW-1185">Reference proteome</keyword>
<accession>A0ABQ3I813</accession>
<comment type="caution">
    <text evidence="1">The sequence shown here is derived from an EMBL/GenBank/DDBJ whole genome shotgun (WGS) entry which is preliminary data.</text>
</comment>
<protein>
    <submittedName>
        <fullName evidence="1">Uncharacterized protein</fullName>
    </submittedName>
</protein>
<reference evidence="2" key="1">
    <citation type="journal article" date="2019" name="Int. J. Syst. Evol. Microbiol.">
        <title>The Global Catalogue of Microorganisms (GCM) 10K type strain sequencing project: providing services to taxonomists for standard genome sequencing and annotation.</title>
        <authorList>
            <consortium name="The Broad Institute Genomics Platform"/>
            <consortium name="The Broad Institute Genome Sequencing Center for Infectious Disease"/>
            <person name="Wu L."/>
            <person name="Ma J."/>
        </authorList>
    </citation>
    <scope>NUCLEOTIDE SEQUENCE [LARGE SCALE GENOMIC DNA]</scope>
    <source>
        <strain evidence="2">CGMCC 1.15111</strain>
    </source>
</reference>
<dbReference type="RefSeq" id="WP_189630140.1">
    <property type="nucleotide sequence ID" value="NZ_BNAG01000003.1"/>
</dbReference>
<evidence type="ECO:0000313" key="2">
    <source>
        <dbReference type="Proteomes" id="UP000658258"/>
    </source>
</evidence>